<feature type="compositionally biased region" description="Basic and acidic residues" evidence="1">
    <location>
        <begin position="20"/>
        <end position="43"/>
    </location>
</feature>
<reference evidence="2 3" key="1">
    <citation type="journal article" date="2010" name="Nature">
        <title>The Ectocarpus genome and the independent evolution of multicellularity in brown algae.</title>
        <authorList>
            <person name="Cock J.M."/>
            <person name="Sterck L."/>
            <person name="Rouze P."/>
            <person name="Scornet D."/>
            <person name="Allen A.E."/>
            <person name="Amoutzias G."/>
            <person name="Anthouard V."/>
            <person name="Artiguenave F."/>
            <person name="Aury J.M."/>
            <person name="Badger J.H."/>
            <person name="Beszteri B."/>
            <person name="Billiau K."/>
            <person name="Bonnet E."/>
            <person name="Bothwell J.H."/>
            <person name="Bowler C."/>
            <person name="Boyen C."/>
            <person name="Brownlee C."/>
            <person name="Carrano C.J."/>
            <person name="Charrier B."/>
            <person name="Cho G.Y."/>
            <person name="Coelho S.M."/>
            <person name="Collen J."/>
            <person name="Corre E."/>
            <person name="Da Silva C."/>
            <person name="Delage L."/>
            <person name="Delaroque N."/>
            <person name="Dittami S.M."/>
            <person name="Doulbeau S."/>
            <person name="Elias M."/>
            <person name="Farnham G."/>
            <person name="Gachon C.M."/>
            <person name="Gschloessl B."/>
            <person name="Heesch S."/>
            <person name="Jabbari K."/>
            <person name="Jubin C."/>
            <person name="Kawai H."/>
            <person name="Kimura K."/>
            <person name="Kloareg B."/>
            <person name="Kupper F.C."/>
            <person name="Lang D."/>
            <person name="Le Bail A."/>
            <person name="Leblanc C."/>
            <person name="Lerouge P."/>
            <person name="Lohr M."/>
            <person name="Lopez P.J."/>
            <person name="Martens C."/>
            <person name="Maumus F."/>
            <person name="Michel G."/>
            <person name="Miranda-Saavedra D."/>
            <person name="Morales J."/>
            <person name="Moreau H."/>
            <person name="Motomura T."/>
            <person name="Nagasato C."/>
            <person name="Napoli C.A."/>
            <person name="Nelson D.R."/>
            <person name="Nyvall-Collen P."/>
            <person name="Peters A.F."/>
            <person name="Pommier C."/>
            <person name="Potin P."/>
            <person name="Poulain J."/>
            <person name="Quesneville H."/>
            <person name="Read B."/>
            <person name="Rensing S.A."/>
            <person name="Ritter A."/>
            <person name="Rousvoal S."/>
            <person name="Samanta M."/>
            <person name="Samson G."/>
            <person name="Schroeder D.C."/>
            <person name="Segurens B."/>
            <person name="Strittmatter M."/>
            <person name="Tonon T."/>
            <person name="Tregear J.W."/>
            <person name="Valentin K."/>
            <person name="von Dassow P."/>
            <person name="Yamagishi T."/>
            <person name="Van de Peer Y."/>
            <person name="Wincker P."/>
        </authorList>
    </citation>
    <scope>NUCLEOTIDE SEQUENCE [LARGE SCALE GENOMIC DNA]</scope>
    <source>
        <strain evidence="3">Ec32 / CCAP1310/4</strain>
    </source>
</reference>
<evidence type="ECO:0000313" key="3">
    <source>
        <dbReference type="Proteomes" id="UP000002630"/>
    </source>
</evidence>
<accession>D7FX71</accession>
<feature type="compositionally biased region" description="Low complexity" evidence="1">
    <location>
        <begin position="7"/>
        <end position="19"/>
    </location>
</feature>
<dbReference type="EMBL" id="FN649729">
    <property type="protein sequence ID" value="CBJ26404.1"/>
    <property type="molecule type" value="Genomic_DNA"/>
</dbReference>
<feature type="region of interest" description="Disordered" evidence="1">
    <location>
        <begin position="1"/>
        <end position="59"/>
    </location>
</feature>
<keyword evidence="3" id="KW-1185">Reference proteome</keyword>
<proteinExistence type="predicted"/>
<dbReference type="InParanoid" id="D7FX71"/>
<name>D7FX71_ECTSI</name>
<evidence type="ECO:0000313" key="2">
    <source>
        <dbReference type="EMBL" id="CBJ26404.1"/>
    </source>
</evidence>
<dbReference type="EMBL" id="FN648509">
    <property type="protein sequence ID" value="CBJ26404.1"/>
    <property type="molecule type" value="Genomic_DNA"/>
</dbReference>
<sequence length="59" mass="6290">MSDSRAIEPAGAAAAAAEARQAREGVEPEDLYDRPERRSKVDAASDYSSFGRTGCTWVG</sequence>
<organism evidence="2 3">
    <name type="scientific">Ectocarpus siliculosus</name>
    <name type="common">Brown alga</name>
    <name type="synonym">Conferva siliculosa</name>
    <dbReference type="NCBI Taxonomy" id="2880"/>
    <lineage>
        <taxon>Eukaryota</taxon>
        <taxon>Sar</taxon>
        <taxon>Stramenopiles</taxon>
        <taxon>Ochrophyta</taxon>
        <taxon>PX clade</taxon>
        <taxon>Phaeophyceae</taxon>
        <taxon>Ectocarpales</taxon>
        <taxon>Ectocarpaceae</taxon>
        <taxon>Ectocarpus</taxon>
    </lineage>
</organism>
<evidence type="ECO:0000256" key="1">
    <source>
        <dbReference type="SAM" id="MobiDB-lite"/>
    </source>
</evidence>
<gene>
    <name evidence="2" type="ORF">Esi_0032_0142</name>
</gene>
<protein>
    <submittedName>
        <fullName evidence="2">Uncharacterized protein</fullName>
    </submittedName>
</protein>
<dbReference type="Proteomes" id="UP000002630">
    <property type="component" value="Linkage Group LG04"/>
</dbReference>
<dbReference type="AlphaFoldDB" id="D7FX71"/>